<dbReference type="InterPro" id="IPR029058">
    <property type="entry name" value="AB_hydrolase_fold"/>
</dbReference>
<dbReference type="InterPro" id="IPR013094">
    <property type="entry name" value="AB_hydrolase_3"/>
</dbReference>
<dbReference type="EMBL" id="BARU01038802">
    <property type="protein sequence ID" value="GAH88241.1"/>
    <property type="molecule type" value="Genomic_DNA"/>
</dbReference>
<evidence type="ECO:0000259" key="1">
    <source>
        <dbReference type="Pfam" id="PF07859"/>
    </source>
</evidence>
<gene>
    <name evidence="2" type="ORF">S03H2_60241</name>
</gene>
<dbReference type="Gene3D" id="3.40.50.1820">
    <property type="entry name" value="alpha/beta hydrolase"/>
    <property type="match status" value="1"/>
</dbReference>
<feature type="non-terminal residue" evidence="2">
    <location>
        <position position="77"/>
    </location>
</feature>
<protein>
    <recommendedName>
        <fullName evidence="1">Alpha/beta hydrolase fold-3 domain-containing protein</fullName>
    </recommendedName>
</protein>
<organism evidence="2">
    <name type="scientific">marine sediment metagenome</name>
    <dbReference type="NCBI Taxonomy" id="412755"/>
    <lineage>
        <taxon>unclassified sequences</taxon>
        <taxon>metagenomes</taxon>
        <taxon>ecological metagenomes</taxon>
    </lineage>
</organism>
<dbReference type="AlphaFoldDB" id="X1J0K8"/>
<reference evidence="2" key="1">
    <citation type="journal article" date="2014" name="Front. Microbiol.">
        <title>High frequency of phylogenetically diverse reductive dehalogenase-homologous genes in deep subseafloor sedimentary metagenomes.</title>
        <authorList>
            <person name="Kawai M."/>
            <person name="Futagami T."/>
            <person name="Toyoda A."/>
            <person name="Takaki Y."/>
            <person name="Nishi S."/>
            <person name="Hori S."/>
            <person name="Arai W."/>
            <person name="Tsubouchi T."/>
            <person name="Morono Y."/>
            <person name="Uchiyama I."/>
            <person name="Ito T."/>
            <person name="Fujiyama A."/>
            <person name="Inagaki F."/>
            <person name="Takami H."/>
        </authorList>
    </citation>
    <scope>NUCLEOTIDE SEQUENCE</scope>
    <source>
        <strain evidence="2">Expedition CK06-06</strain>
    </source>
</reference>
<dbReference type="GO" id="GO:0016787">
    <property type="term" value="F:hydrolase activity"/>
    <property type="evidence" value="ECO:0007669"/>
    <property type="project" value="InterPro"/>
</dbReference>
<comment type="caution">
    <text evidence="2">The sequence shown here is derived from an EMBL/GenBank/DDBJ whole genome shotgun (WGS) entry which is preliminary data.</text>
</comment>
<proteinExistence type="predicted"/>
<evidence type="ECO:0000313" key="2">
    <source>
        <dbReference type="EMBL" id="GAH88241.1"/>
    </source>
</evidence>
<dbReference type="SUPFAM" id="SSF53474">
    <property type="entry name" value="alpha/beta-Hydrolases"/>
    <property type="match status" value="1"/>
</dbReference>
<dbReference type="Pfam" id="PF07859">
    <property type="entry name" value="Abhydrolase_3"/>
    <property type="match status" value="1"/>
</dbReference>
<name>X1J0K8_9ZZZZ</name>
<feature type="domain" description="Alpha/beta hydrolase fold-3" evidence="1">
    <location>
        <begin position="22"/>
        <end position="73"/>
    </location>
</feature>
<sequence length="77" mass="8265">MLQEGHKDRNFARHGAYHPILSNGYKPENIIIGGASAGGNMTLATLIKIKEEGITMPRGAIVLSPGIDYTTNSKTIL</sequence>
<accession>X1J0K8</accession>